<feature type="transmembrane region" description="Helical" evidence="10">
    <location>
        <begin position="156"/>
        <end position="178"/>
    </location>
</feature>
<dbReference type="PROSITE" id="PS50850">
    <property type="entry name" value="MFS"/>
    <property type="match status" value="1"/>
</dbReference>
<feature type="transmembrane region" description="Helical" evidence="10">
    <location>
        <begin position="95"/>
        <end position="116"/>
    </location>
</feature>
<feature type="transmembrane region" description="Helical" evidence="10">
    <location>
        <begin position="335"/>
        <end position="360"/>
    </location>
</feature>
<dbReference type="AlphaFoldDB" id="A0A379F577"/>
<dbReference type="SUPFAM" id="SSF103473">
    <property type="entry name" value="MFS general substrate transporter"/>
    <property type="match status" value="1"/>
</dbReference>
<dbReference type="PROSITE" id="PS00216">
    <property type="entry name" value="SUGAR_TRANSPORT_1"/>
    <property type="match status" value="1"/>
</dbReference>
<evidence type="ECO:0000256" key="8">
    <source>
        <dbReference type="ARBA" id="ARBA00022989"/>
    </source>
</evidence>
<evidence type="ECO:0000256" key="10">
    <source>
        <dbReference type="RuleBase" id="RU365088"/>
    </source>
</evidence>
<feature type="transmembrane region" description="Helical" evidence="10">
    <location>
        <begin position="237"/>
        <end position="259"/>
    </location>
</feature>
<dbReference type="GO" id="GO:0005886">
    <property type="term" value="C:plasma membrane"/>
    <property type="evidence" value="ECO:0007669"/>
    <property type="project" value="UniProtKB-SubCell"/>
</dbReference>
<dbReference type="RefSeq" id="WP_115370380.1">
    <property type="nucleotide sequence ID" value="NZ_UGTW01000001.1"/>
</dbReference>
<evidence type="ECO:0000256" key="4">
    <source>
        <dbReference type="ARBA" id="ARBA00007520"/>
    </source>
</evidence>
<feature type="transmembrane region" description="Helical" evidence="10">
    <location>
        <begin position="366"/>
        <end position="383"/>
    </location>
</feature>
<comment type="subcellular location">
    <subcellularLocation>
        <location evidence="10">Cell inner membrane</location>
        <topology evidence="10">Multi-pass membrane protein</topology>
    </subcellularLocation>
    <subcellularLocation>
        <location evidence="2">Cell membrane</location>
        <topology evidence="2">Multi-pass membrane protein</topology>
    </subcellularLocation>
</comment>
<evidence type="ECO:0000313" key="13">
    <source>
        <dbReference type="Proteomes" id="UP000254331"/>
    </source>
</evidence>
<comment type="caution">
    <text evidence="10">Lacks conserved residue(s) required for the propagation of feature annotation.</text>
</comment>
<feature type="transmembrane region" description="Helical" evidence="10">
    <location>
        <begin position="40"/>
        <end position="58"/>
    </location>
</feature>
<dbReference type="GO" id="GO:0042910">
    <property type="term" value="F:xenobiotic transmembrane transporter activity"/>
    <property type="evidence" value="ECO:0007669"/>
    <property type="project" value="InterPro"/>
</dbReference>
<dbReference type="PANTHER" id="PTHR23502:SF70">
    <property type="entry name" value="BCR_CFLA FAMILY EFFLUX TRANSPORTER"/>
    <property type="match status" value="1"/>
</dbReference>
<comment type="function">
    <text evidence="1">Resistance to tetracycline by an active tetracycline efflux. This is an energy-dependent process that decreases the accumulation of the antibiotic in whole cells. This protein functions as a metal-tetracycline/H(+) antiporter.</text>
</comment>
<evidence type="ECO:0000256" key="2">
    <source>
        <dbReference type="ARBA" id="ARBA00004651"/>
    </source>
</evidence>
<dbReference type="InterPro" id="IPR005829">
    <property type="entry name" value="Sugar_transporter_CS"/>
</dbReference>
<dbReference type="NCBIfam" id="TIGR00710">
    <property type="entry name" value="efflux_Bcr_CflA"/>
    <property type="match status" value="1"/>
</dbReference>
<dbReference type="Gene3D" id="1.20.1720.10">
    <property type="entry name" value="Multidrug resistance protein D"/>
    <property type="match status" value="1"/>
</dbReference>
<dbReference type="InterPro" id="IPR020846">
    <property type="entry name" value="MFS_dom"/>
</dbReference>
<feature type="transmembrane region" description="Helical" evidence="10">
    <location>
        <begin position="302"/>
        <end position="323"/>
    </location>
</feature>
<keyword evidence="10" id="KW-0997">Cell inner membrane</keyword>
<dbReference type="InterPro" id="IPR036259">
    <property type="entry name" value="MFS_trans_sf"/>
</dbReference>
<keyword evidence="5 10" id="KW-0813">Transport</keyword>
<comment type="similarity">
    <text evidence="3 10">Belongs to the major facilitator superfamily. Bcr/CmlA family.</text>
</comment>
<evidence type="ECO:0000256" key="7">
    <source>
        <dbReference type="ARBA" id="ARBA00022692"/>
    </source>
</evidence>
<accession>A0A379F577</accession>
<comment type="similarity">
    <text evidence="4">Belongs to the major facilitator superfamily. TCR/Tet family.</text>
</comment>
<sequence>MQNLKALLLVMVLLGPLGIDLYLPTIPAIAQDLGSSVSLIQSTIALFILVLGIGQLISGPLVDKFGRKPIAIVGILIYIVGSVIATISTDSTLFIISRLLQACAVCCTSVVAFTCVRDCFNGNDAARVFGFLNGTLNIIPALAPLLGGLLAEYWGWRAPFGFLIFYSVFVLVLITRFLPETKPENIAQSKQKLGKTYLEILCSKRFLTFAFVNAGTMGMALTYVSFAPIVLMNDAKLSPLIFSIVFGVNGFWIMFVSFYANRVIHRVGRPICLILGGGLMGIGCVSLLLSLMFIPAEIQSHWLIYMLPVASACAGLAFIMGPATSYALEPYSQTAGIASALVGFIQMAGGAALGLTALTSPVQPKLALAVVMLIGSLLAWNAYRVSHKEALIEKQTTQK</sequence>
<dbReference type="InterPro" id="IPR001958">
    <property type="entry name" value="Tet-R_TetA/multi-R_MdtG-like"/>
</dbReference>
<keyword evidence="8 10" id="KW-1133">Transmembrane helix</keyword>
<gene>
    <name evidence="12" type="primary">mdtL</name>
    <name evidence="12" type="ORF">NCTC10376_00582</name>
</gene>
<proteinExistence type="inferred from homology"/>
<feature type="domain" description="Major facilitator superfamily (MFS) profile" evidence="11">
    <location>
        <begin position="4"/>
        <end position="387"/>
    </location>
</feature>
<dbReference type="Pfam" id="PF07690">
    <property type="entry name" value="MFS_1"/>
    <property type="match status" value="1"/>
</dbReference>
<feature type="transmembrane region" description="Helical" evidence="10">
    <location>
        <begin position="70"/>
        <end position="89"/>
    </location>
</feature>
<dbReference type="GO" id="GO:1990961">
    <property type="term" value="P:xenobiotic detoxification by transmembrane export across the plasma membrane"/>
    <property type="evidence" value="ECO:0007669"/>
    <property type="project" value="InterPro"/>
</dbReference>
<evidence type="ECO:0000256" key="5">
    <source>
        <dbReference type="ARBA" id="ARBA00022448"/>
    </source>
</evidence>
<evidence type="ECO:0000313" key="12">
    <source>
        <dbReference type="EMBL" id="SUC14769.1"/>
    </source>
</evidence>
<evidence type="ECO:0000256" key="1">
    <source>
        <dbReference type="ARBA" id="ARBA00003279"/>
    </source>
</evidence>
<protein>
    <recommendedName>
        <fullName evidence="10">Bcr/CflA family efflux transporter</fullName>
    </recommendedName>
</protein>
<organism evidence="12 13">
    <name type="scientific">Proteus vulgaris</name>
    <dbReference type="NCBI Taxonomy" id="585"/>
    <lineage>
        <taxon>Bacteria</taxon>
        <taxon>Pseudomonadati</taxon>
        <taxon>Pseudomonadota</taxon>
        <taxon>Gammaproteobacteria</taxon>
        <taxon>Enterobacterales</taxon>
        <taxon>Morganellaceae</taxon>
        <taxon>Proteus</taxon>
    </lineage>
</organism>
<feature type="transmembrane region" description="Helical" evidence="10">
    <location>
        <begin position="128"/>
        <end position="150"/>
    </location>
</feature>
<dbReference type="CDD" id="cd17320">
    <property type="entry name" value="MFS_MdfA_MDR_like"/>
    <property type="match status" value="1"/>
</dbReference>
<reference evidence="12 13" key="1">
    <citation type="submission" date="2018-06" db="EMBL/GenBank/DDBJ databases">
        <authorList>
            <consortium name="Pathogen Informatics"/>
            <person name="Doyle S."/>
        </authorList>
    </citation>
    <scope>NUCLEOTIDE SEQUENCE [LARGE SCALE GENOMIC DNA]</scope>
    <source>
        <strain evidence="12 13">NCTC10376</strain>
    </source>
</reference>
<feature type="transmembrane region" description="Helical" evidence="10">
    <location>
        <begin position="271"/>
        <end position="296"/>
    </location>
</feature>
<dbReference type="PANTHER" id="PTHR23502">
    <property type="entry name" value="MAJOR FACILITATOR SUPERFAMILY"/>
    <property type="match status" value="1"/>
</dbReference>
<evidence type="ECO:0000256" key="3">
    <source>
        <dbReference type="ARBA" id="ARBA00006236"/>
    </source>
</evidence>
<keyword evidence="9 10" id="KW-0472">Membrane</keyword>
<dbReference type="Proteomes" id="UP000254331">
    <property type="component" value="Unassembled WGS sequence"/>
</dbReference>
<keyword evidence="6" id="KW-1003">Cell membrane</keyword>
<dbReference type="PRINTS" id="PR01035">
    <property type="entry name" value="TCRTETA"/>
</dbReference>
<evidence type="ECO:0000259" key="11">
    <source>
        <dbReference type="PROSITE" id="PS50850"/>
    </source>
</evidence>
<evidence type="ECO:0000256" key="9">
    <source>
        <dbReference type="ARBA" id="ARBA00023136"/>
    </source>
</evidence>
<dbReference type="InterPro" id="IPR011701">
    <property type="entry name" value="MFS"/>
</dbReference>
<name>A0A379F577_PROVU</name>
<dbReference type="InterPro" id="IPR004812">
    <property type="entry name" value="Efflux_drug-R_Bcr/CmlA"/>
</dbReference>
<keyword evidence="7 10" id="KW-0812">Transmembrane</keyword>
<feature type="transmembrane region" description="Helical" evidence="10">
    <location>
        <begin position="206"/>
        <end position="231"/>
    </location>
</feature>
<dbReference type="EMBL" id="UGTW01000001">
    <property type="protein sequence ID" value="SUC14769.1"/>
    <property type="molecule type" value="Genomic_DNA"/>
</dbReference>
<evidence type="ECO:0000256" key="6">
    <source>
        <dbReference type="ARBA" id="ARBA00022475"/>
    </source>
</evidence>